<evidence type="ECO:0000256" key="1">
    <source>
        <dbReference type="SAM" id="SignalP"/>
    </source>
</evidence>
<comment type="caution">
    <text evidence="2">The sequence shown here is derived from an EMBL/GenBank/DDBJ whole genome shotgun (WGS) entry which is preliminary data.</text>
</comment>
<name>A0AA38P160_9AGAR</name>
<reference evidence="2" key="1">
    <citation type="submission" date="2022-08" db="EMBL/GenBank/DDBJ databases">
        <authorList>
            <consortium name="DOE Joint Genome Institute"/>
            <person name="Min B."/>
            <person name="Riley R."/>
            <person name="Sierra-Patev S."/>
            <person name="Naranjo-Ortiz M."/>
            <person name="Looney B."/>
            <person name="Konkel Z."/>
            <person name="Slot J.C."/>
            <person name="Sakamoto Y."/>
            <person name="Steenwyk J.L."/>
            <person name="Rokas A."/>
            <person name="Carro J."/>
            <person name="Camarero S."/>
            <person name="Ferreira P."/>
            <person name="Molpeceres G."/>
            <person name="Ruiz-Duenas F.J."/>
            <person name="Serrano A."/>
            <person name="Henrissat B."/>
            <person name="Drula E."/>
            <person name="Hughes K.W."/>
            <person name="Mata J.L."/>
            <person name="Ishikawa N.K."/>
            <person name="Vargas-Isla R."/>
            <person name="Ushijima S."/>
            <person name="Smith C.A."/>
            <person name="Ahrendt S."/>
            <person name="Andreopoulos W."/>
            <person name="He G."/>
            <person name="Labutti K."/>
            <person name="Lipzen A."/>
            <person name="Ng V."/>
            <person name="Sandor L."/>
            <person name="Barry K."/>
            <person name="Martinez A.T."/>
            <person name="Xiao Y."/>
            <person name="Gibbons J.G."/>
            <person name="Terashima K."/>
            <person name="Hibbett D.S."/>
            <person name="Grigoriev I.V."/>
        </authorList>
    </citation>
    <scope>NUCLEOTIDE SEQUENCE</scope>
    <source>
        <strain evidence="2">TFB9207</strain>
    </source>
</reference>
<organism evidence="2 3">
    <name type="scientific">Lentinula raphanica</name>
    <dbReference type="NCBI Taxonomy" id="153919"/>
    <lineage>
        <taxon>Eukaryota</taxon>
        <taxon>Fungi</taxon>
        <taxon>Dikarya</taxon>
        <taxon>Basidiomycota</taxon>
        <taxon>Agaricomycotina</taxon>
        <taxon>Agaricomycetes</taxon>
        <taxon>Agaricomycetidae</taxon>
        <taxon>Agaricales</taxon>
        <taxon>Marasmiineae</taxon>
        <taxon>Omphalotaceae</taxon>
        <taxon>Lentinula</taxon>
    </lineage>
</organism>
<protein>
    <recommendedName>
        <fullName evidence="4">Aminoglycoside phosphotransferase domain-containing protein</fullName>
    </recommendedName>
</protein>
<evidence type="ECO:0008006" key="4">
    <source>
        <dbReference type="Google" id="ProtNLM"/>
    </source>
</evidence>
<feature type="chain" id="PRO_5041207786" description="Aminoglycoside phosphotransferase domain-containing protein" evidence="1">
    <location>
        <begin position="21"/>
        <end position="263"/>
    </location>
</feature>
<dbReference type="AlphaFoldDB" id="A0AA38P160"/>
<sequence length="263" mass="29273">MHLSCFNVLFITLAFVSVFADAAAPRKHLDLVQRETLPHWILGEVDNPSFFTDKDQKAFSKTLWNVRLGEKLPVGGKHNYAIYSLKGYGIRFKSNSLIMKVFNAVDNAAIGEAKALGAVGDLVASGIVKSLGSKPAIIMKKKPGQPLHTTNEYKAARETVREKMRDQTYRLMRKEVVNVATKKYVLHDDNHPALSNVLVTMSGNNVKSVALVDYGPPQTYFLDKSVTKGDVCNFYGDCEKPTTKQYLWEKEFPYVPPAPGTST</sequence>
<dbReference type="Proteomes" id="UP001163846">
    <property type="component" value="Unassembled WGS sequence"/>
</dbReference>
<evidence type="ECO:0000313" key="3">
    <source>
        <dbReference type="Proteomes" id="UP001163846"/>
    </source>
</evidence>
<keyword evidence="3" id="KW-1185">Reference proteome</keyword>
<dbReference type="EMBL" id="MU806548">
    <property type="protein sequence ID" value="KAJ3834326.1"/>
    <property type="molecule type" value="Genomic_DNA"/>
</dbReference>
<evidence type="ECO:0000313" key="2">
    <source>
        <dbReference type="EMBL" id="KAJ3834326.1"/>
    </source>
</evidence>
<gene>
    <name evidence="2" type="ORF">F5878DRAFT_630807</name>
</gene>
<accession>A0AA38P160</accession>
<feature type="signal peptide" evidence="1">
    <location>
        <begin position="1"/>
        <end position="20"/>
    </location>
</feature>
<keyword evidence="1" id="KW-0732">Signal</keyword>
<proteinExistence type="predicted"/>